<dbReference type="EMBL" id="KZ857388">
    <property type="protein sequence ID" value="RDX53026.1"/>
    <property type="molecule type" value="Genomic_DNA"/>
</dbReference>
<proteinExistence type="predicted"/>
<gene>
    <name evidence="1" type="ORF">OH76DRAFT_63634</name>
</gene>
<sequence length="148" mass="16648">MRHKVHGTSWSAPKRPMGRQRLSEHAAALRHGLQVGPRPPAAGLPNKLAVWLWPRQNVRRLPCLLLSQSTLSATSMALANVFSMPSRHMQCFLNCTSSLPVSESWMIHLVCFSRHCPRHALAFLARPRLRLQCFFQPACAPLAPWPEA</sequence>
<evidence type="ECO:0000313" key="2">
    <source>
        <dbReference type="Proteomes" id="UP000256964"/>
    </source>
</evidence>
<dbReference type="Proteomes" id="UP000256964">
    <property type="component" value="Unassembled WGS sequence"/>
</dbReference>
<evidence type="ECO:0000313" key="1">
    <source>
        <dbReference type="EMBL" id="RDX53026.1"/>
    </source>
</evidence>
<reference evidence="1 2" key="1">
    <citation type="journal article" date="2018" name="Biotechnol. Biofuels">
        <title>Integrative visual omics of the white-rot fungus Polyporus brumalis exposes the biotechnological potential of its oxidative enzymes for delignifying raw plant biomass.</title>
        <authorList>
            <person name="Miyauchi S."/>
            <person name="Rancon A."/>
            <person name="Drula E."/>
            <person name="Hage H."/>
            <person name="Chaduli D."/>
            <person name="Favel A."/>
            <person name="Grisel S."/>
            <person name="Henrissat B."/>
            <person name="Herpoel-Gimbert I."/>
            <person name="Ruiz-Duenas F.J."/>
            <person name="Chevret D."/>
            <person name="Hainaut M."/>
            <person name="Lin J."/>
            <person name="Wang M."/>
            <person name="Pangilinan J."/>
            <person name="Lipzen A."/>
            <person name="Lesage-Meessen L."/>
            <person name="Navarro D."/>
            <person name="Riley R."/>
            <person name="Grigoriev I.V."/>
            <person name="Zhou S."/>
            <person name="Raouche S."/>
            <person name="Rosso M.N."/>
        </authorList>
    </citation>
    <scope>NUCLEOTIDE SEQUENCE [LARGE SCALE GENOMIC DNA]</scope>
    <source>
        <strain evidence="1 2">BRFM 1820</strain>
    </source>
</reference>
<organism evidence="1 2">
    <name type="scientific">Lentinus brumalis</name>
    <dbReference type="NCBI Taxonomy" id="2498619"/>
    <lineage>
        <taxon>Eukaryota</taxon>
        <taxon>Fungi</taxon>
        <taxon>Dikarya</taxon>
        <taxon>Basidiomycota</taxon>
        <taxon>Agaricomycotina</taxon>
        <taxon>Agaricomycetes</taxon>
        <taxon>Polyporales</taxon>
        <taxon>Polyporaceae</taxon>
        <taxon>Lentinus</taxon>
    </lineage>
</organism>
<accession>A0A371DKI1</accession>
<name>A0A371DKI1_9APHY</name>
<protein>
    <submittedName>
        <fullName evidence="1">Uncharacterized protein</fullName>
    </submittedName>
</protein>
<dbReference type="AlphaFoldDB" id="A0A371DKI1"/>
<keyword evidence="2" id="KW-1185">Reference proteome</keyword>